<dbReference type="PANTHER" id="PTHR47926">
    <property type="entry name" value="PENTATRICOPEPTIDE REPEAT-CONTAINING PROTEIN"/>
    <property type="match status" value="1"/>
</dbReference>
<dbReference type="Pfam" id="PF01535">
    <property type="entry name" value="PPR"/>
    <property type="match status" value="5"/>
</dbReference>
<feature type="compositionally biased region" description="Pro residues" evidence="8">
    <location>
        <begin position="1362"/>
        <end position="1375"/>
    </location>
</feature>
<feature type="region of interest" description="Disordered" evidence="8">
    <location>
        <begin position="319"/>
        <end position="343"/>
    </location>
</feature>
<dbReference type="GO" id="GO:0015095">
    <property type="term" value="F:magnesium ion transmembrane transporter activity"/>
    <property type="evidence" value="ECO:0007669"/>
    <property type="project" value="InterPro"/>
</dbReference>
<evidence type="ECO:0000313" key="12">
    <source>
        <dbReference type="Proteomes" id="UP000187203"/>
    </source>
</evidence>
<gene>
    <name evidence="11" type="ORF">COLO4_13402</name>
</gene>
<dbReference type="GO" id="GO:0099402">
    <property type="term" value="P:plant organ development"/>
    <property type="evidence" value="ECO:0007669"/>
    <property type="project" value="UniProtKB-ARBA"/>
</dbReference>
<dbReference type="SUPFAM" id="SSF49562">
    <property type="entry name" value="C2 domain (Calcium/lipid-binding domain, CaLB)"/>
    <property type="match status" value="1"/>
</dbReference>
<feature type="compositionally biased region" description="Polar residues" evidence="8">
    <location>
        <begin position="1422"/>
        <end position="1431"/>
    </location>
</feature>
<dbReference type="InterPro" id="IPR008521">
    <property type="entry name" value="Mg_trans_NIPA"/>
</dbReference>
<dbReference type="GO" id="GO:0005769">
    <property type="term" value="C:early endosome"/>
    <property type="evidence" value="ECO:0007669"/>
    <property type="project" value="UniProtKB-SubCell"/>
</dbReference>
<evidence type="ECO:0000256" key="6">
    <source>
        <dbReference type="ARBA" id="ARBA00023136"/>
    </source>
</evidence>
<feature type="repeat" description="PPR" evidence="7">
    <location>
        <begin position="628"/>
        <end position="658"/>
    </location>
</feature>
<keyword evidence="5 9" id="KW-1133">Transmembrane helix</keyword>
<dbReference type="Pfam" id="PF00168">
    <property type="entry name" value="C2"/>
    <property type="match status" value="1"/>
</dbReference>
<feature type="transmembrane region" description="Helical" evidence="9">
    <location>
        <begin position="110"/>
        <end position="128"/>
    </location>
</feature>
<comment type="similarity">
    <text evidence="2">Belongs to the PPR family. PCMP-H subfamily.</text>
</comment>
<dbReference type="Gene3D" id="1.25.40.10">
    <property type="entry name" value="Tetratricopeptide repeat domain"/>
    <property type="match status" value="3"/>
</dbReference>
<feature type="repeat" description="PPR" evidence="7">
    <location>
        <begin position="558"/>
        <end position="592"/>
    </location>
</feature>
<dbReference type="OrthoDB" id="165382at2759"/>
<comment type="caution">
    <text evidence="11">The sequence shown here is derived from an EMBL/GenBank/DDBJ whole genome shotgun (WGS) entry which is preliminary data.</text>
</comment>
<comment type="subcellular location">
    <subcellularLocation>
        <location evidence="1">Cell membrane</location>
        <topology evidence="1">Multi-pass membrane protein</topology>
    </subcellularLocation>
</comment>
<dbReference type="InterPro" id="IPR002885">
    <property type="entry name" value="PPR_rpt"/>
</dbReference>
<dbReference type="Proteomes" id="UP000187203">
    <property type="component" value="Unassembled WGS sequence"/>
</dbReference>
<feature type="transmembrane region" description="Helical" evidence="9">
    <location>
        <begin position="293"/>
        <end position="310"/>
    </location>
</feature>
<feature type="region of interest" description="Disordered" evidence="8">
    <location>
        <begin position="1132"/>
        <end position="1152"/>
    </location>
</feature>
<dbReference type="GO" id="GO:0006952">
    <property type="term" value="P:defense response"/>
    <property type="evidence" value="ECO:0007669"/>
    <property type="project" value="InterPro"/>
</dbReference>
<keyword evidence="6 9" id="KW-0472">Membrane</keyword>
<dbReference type="Pfam" id="PF20431">
    <property type="entry name" value="E_motif"/>
    <property type="match status" value="1"/>
</dbReference>
<dbReference type="InterPro" id="IPR035892">
    <property type="entry name" value="C2_domain_sf"/>
</dbReference>
<dbReference type="GO" id="GO:0005886">
    <property type="term" value="C:plasma membrane"/>
    <property type="evidence" value="ECO:0007669"/>
    <property type="project" value="UniProtKB-SubCell"/>
</dbReference>
<dbReference type="InterPro" id="IPR044750">
    <property type="entry name" value="C2_SRC2/BAP"/>
</dbReference>
<reference evidence="12" key="1">
    <citation type="submission" date="2013-09" db="EMBL/GenBank/DDBJ databases">
        <title>Corchorus olitorius genome sequencing.</title>
        <authorList>
            <person name="Alam M."/>
            <person name="Haque M.S."/>
            <person name="Islam M.S."/>
            <person name="Emdad E.M."/>
            <person name="Islam M.M."/>
            <person name="Ahmed B."/>
            <person name="Halim A."/>
            <person name="Hossen Q.M.M."/>
            <person name="Hossain M.Z."/>
            <person name="Ahmed R."/>
            <person name="Khan M.M."/>
            <person name="Islam R."/>
            <person name="Rashid M.M."/>
            <person name="Khan S.A."/>
            <person name="Rahman M.S."/>
            <person name="Alam M."/>
            <person name="Yahiya A.S."/>
            <person name="Khan M.S."/>
            <person name="Azam M.S."/>
            <person name="Haque T."/>
            <person name="Lashkar M.Z.H."/>
            <person name="Akhand A.I."/>
            <person name="Morshed G."/>
            <person name="Roy S."/>
            <person name="Uddin K.S."/>
            <person name="Rabeya T."/>
            <person name="Hossain A.S."/>
            <person name="Chowdhury A."/>
            <person name="Snigdha A.R."/>
            <person name="Mortoza M.S."/>
            <person name="Matin S.A."/>
            <person name="Hoque S.M.E."/>
            <person name="Islam M.K."/>
            <person name="Roy D.K."/>
            <person name="Haider R."/>
            <person name="Moosa M.M."/>
            <person name="Elias S.M."/>
            <person name="Hasan A.M."/>
            <person name="Jahan S."/>
            <person name="Shafiuddin M."/>
            <person name="Mahmood N."/>
            <person name="Shommy N.S."/>
        </authorList>
    </citation>
    <scope>NUCLEOTIDE SEQUENCE [LARGE SCALE GENOMIC DNA]</scope>
    <source>
        <strain evidence="12">cv. O-4</strain>
    </source>
</reference>
<feature type="compositionally biased region" description="Polar residues" evidence="8">
    <location>
        <begin position="325"/>
        <end position="335"/>
    </location>
</feature>
<feature type="region of interest" description="Disordered" evidence="8">
    <location>
        <begin position="1294"/>
        <end position="1341"/>
    </location>
</feature>
<feature type="transmembrane region" description="Helical" evidence="9">
    <location>
        <begin position="189"/>
        <end position="209"/>
    </location>
</feature>
<feature type="repeat" description="PPR" evidence="7">
    <location>
        <begin position="757"/>
        <end position="791"/>
    </location>
</feature>
<evidence type="ECO:0000256" key="5">
    <source>
        <dbReference type="ARBA" id="ARBA00022989"/>
    </source>
</evidence>
<evidence type="ECO:0000256" key="3">
    <source>
        <dbReference type="ARBA" id="ARBA00022692"/>
    </source>
</evidence>
<feature type="compositionally biased region" description="Basic and acidic residues" evidence="8">
    <location>
        <begin position="1132"/>
        <end position="1148"/>
    </location>
</feature>
<keyword evidence="12" id="KW-1185">Reference proteome</keyword>
<dbReference type="SMART" id="SM00239">
    <property type="entry name" value="C2"/>
    <property type="match status" value="1"/>
</dbReference>
<dbReference type="PROSITE" id="PS50004">
    <property type="entry name" value="C2"/>
    <property type="match status" value="1"/>
</dbReference>
<dbReference type="Gene3D" id="2.60.40.150">
    <property type="entry name" value="C2 domain"/>
    <property type="match status" value="1"/>
</dbReference>
<dbReference type="Pfam" id="PF05653">
    <property type="entry name" value="Mg_trans_NIPA"/>
    <property type="match status" value="1"/>
</dbReference>
<feature type="repeat" description="PPR" evidence="7">
    <location>
        <begin position="659"/>
        <end position="693"/>
    </location>
</feature>
<dbReference type="InterPro" id="IPR011990">
    <property type="entry name" value="TPR-like_helical_dom_sf"/>
</dbReference>
<keyword evidence="3 9" id="KW-0812">Transmembrane</keyword>
<dbReference type="FunFam" id="1.25.40.10:FF:000682">
    <property type="entry name" value="Pentatricopeptide repeat-containing protein At3g16610"/>
    <property type="match status" value="1"/>
</dbReference>
<keyword evidence="4" id="KW-0677">Repeat</keyword>
<feature type="compositionally biased region" description="Low complexity" evidence="8">
    <location>
        <begin position="1391"/>
        <end position="1400"/>
    </location>
</feature>
<dbReference type="InterPro" id="IPR046849">
    <property type="entry name" value="E2_motif"/>
</dbReference>
<proteinExistence type="inferred from homology"/>
<evidence type="ECO:0000256" key="4">
    <source>
        <dbReference type="ARBA" id="ARBA00022737"/>
    </source>
</evidence>
<feature type="transmembrane region" description="Helical" evidence="9">
    <location>
        <begin position="6"/>
        <end position="25"/>
    </location>
</feature>
<name>A0A1R3JWN9_9ROSI</name>
<feature type="compositionally biased region" description="Polar residues" evidence="8">
    <location>
        <begin position="1304"/>
        <end position="1317"/>
    </location>
</feature>
<feature type="compositionally biased region" description="Pro residues" evidence="8">
    <location>
        <begin position="1320"/>
        <end position="1341"/>
    </location>
</feature>
<dbReference type="FunFam" id="1.25.40.10:FF:000158">
    <property type="entry name" value="pentatricopeptide repeat-containing protein At2g33680"/>
    <property type="match status" value="1"/>
</dbReference>
<evidence type="ECO:0000256" key="9">
    <source>
        <dbReference type="SAM" id="Phobius"/>
    </source>
</evidence>
<feature type="repeat" description="PPR" evidence="7">
    <location>
        <begin position="858"/>
        <end position="888"/>
    </location>
</feature>
<evidence type="ECO:0000256" key="2">
    <source>
        <dbReference type="ARBA" id="ARBA00006643"/>
    </source>
</evidence>
<sequence length="1431" mass="159197">MGEWVIGAFINLFGSIAINFGTNLLKLGHNERERHSLMDGEGIAGKIPLKPIIYFQTWRIGILFFMLGNCLNFISFGYAAQSLLAALGSIQFVSNIAFAYFVLNKMVTVKVLVATAFIVLGNIFLVAFGNHQSPVYTPEQLAEKYSNITFLFYCLILVLVVALHHTIYRRGELLHTVSGQDLRPYWKMLLPFSYAIVSGAVGSCSVLFAKSLSNLLRLAMSNGYQLHSWFTYSMLLLFLSTAGFWMARLNEGLALFDAILIVPMFQIAWTFFSICTGFIYFQEYQVFDALRTTMFILGMMSVFIGISLLAPDESRGGELKDNSHLDSVNSSSNPAETDRLILPSEDAQNKEMKSFTHGMMMKIADMLAKAKSAFSLSLGFGEDSINASAVLVMPMVSSKITGFRGGGFERSRIFSMRNSSWSRVPLDEDDARIDLLLCNLLSIFSAHTRHPTDITSHVITNTMQPPSASVSISSMQLKLQAASKLASAATGVPIEADTCISLIKQCLSLNSLKTVHAAILKSHLHLNLHFFTNLLSRYASLGFISHAYSLFSYSHCNDVFLWNVMLRGLVDNAHFHRSLFLYTRMPSLSIPPDNFTFPFLLKACASLCNLNLGSQVHAHCFVYGYSSDVFVANSLISMYAKCGFFPVSRRVFDKMPQRSTVSWSAMIGACSQSGFHEEGLLLFKRMLDEGVKPNRASVLHAMACVQRENMAHDMRRIIVDIGLDMDYSVQNATMLMFARCGRIDLARSFFDGFIHKDLVCWASMIEAYARADLPLQALHLFNQLRLQCLLPDSVLLLAVIRACSILASSQQARSLHGVIIRCFLGSQLVLDTAVLDLYVKCGSLAYARKVFDKMKERNIISWSTMISGYGRAGQLNQAWEFIQQMPVRPDAGVWGALLGACRIHSNVEMAEVAAKSLFDLDAENPGRYVLLSNIYASLGKRKEADRIRDLMKSRGVRKIVGHTIIEMKGKIYTFVAGDRSHLETDQIYSELEKLMERIRQEGYVPDLSLVLHDVEGETKEKMLYAHSEKLAIVFGLMNLGHDSLIRITKNLRVCGDCHTAIKFISKVTGSEIVMRDARVPTPKGGLDIKVYSMESSFIEVKVISCKDLKAFNFFQKLSVYALVSIARDDDKKVDEKQQQRTPTDREGDGNPEWNHTIRFDLSKALLQDLDNLLIHFDLRHEGVMFGDKTIGEVRVPLKDLIQESNGVVRFVIYEVRSTDGKSNGVLNFSFKVKAGKDQGGLRPESESPASQISGYPINHHPFPETQFSSSEAHSGSPRVHYPLLELENMLQAPLLPPPPYGTQDPFQENYVSPQNGYYQHPPPPGPPPPPPSPPLPLPPLLVALPLPPPSHPAALAHGPCYHQPPPPPPPGPSPPWGQGSYVVAHSHSHSHGYNSSTHGSQLGYTEGQLETWPNGWQGVGNLHSSSSWNGR</sequence>
<evidence type="ECO:0000256" key="8">
    <source>
        <dbReference type="SAM" id="MobiDB-lite"/>
    </source>
</evidence>
<feature type="region of interest" description="Disordered" evidence="8">
    <location>
        <begin position="1354"/>
        <end position="1431"/>
    </location>
</feature>
<dbReference type="Pfam" id="PF20430">
    <property type="entry name" value="Eplus_motif"/>
    <property type="match status" value="1"/>
</dbReference>
<feature type="transmembrane region" description="Helical" evidence="9">
    <location>
        <begin position="229"/>
        <end position="247"/>
    </location>
</feature>
<dbReference type="InterPro" id="IPR046848">
    <property type="entry name" value="E_motif"/>
</dbReference>
<accession>A0A1R3JWN9</accession>
<evidence type="ECO:0000313" key="11">
    <source>
        <dbReference type="EMBL" id="OMO99254.1"/>
    </source>
</evidence>
<dbReference type="PROSITE" id="PS51375">
    <property type="entry name" value="PPR"/>
    <property type="match status" value="5"/>
</dbReference>
<feature type="region of interest" description="Disordered" evidence="8">
    <location>
        <begin position="1235"/>
        <end position="1276"/>
    </location>
</feature>
<dbReference type="InterPro" id="IPR032867">
    <property type="entry name" value="DYW_dom"/>
</dbReference>
<evidence type="ECO:0000256" key="7">
    <source>
        <dbReference type="PROSITE-ProRule" id="PRU00708"/>
    </source>
</evidence>
<dbReference type="GO" id="GO:0008270">
    <property type="term" value="F:zinc ion binding"/>
    <property type="evidence" value="ECO:0007669"/>
    <property type="project" value="InterPro"/>
</dbReference>
<feature type="transmembrane region" description="Helical" evidence="9">
    <location>
        <begin position="148"/>
        <end position="168"/>
    </location>
</feature>
<organism evidence="11 12">
    <name type="scientific">Corchorus olitorius</name>
    <dbReference type="NCBI Taxonomy" id="93759"/>
    <lineage>
        <taxon>Eukaryota</taxon>
        <taxon>Viridiplantae</taxon>
        <taxon>Streptophyta</taxon>
        <taxon>Embryophyta</taxon>
        <taxon>Tracheophyta</taxon>
        <taxon>Spermatophyta</taxon>
        <taxon>Magnoliopsida</taxon>
        <taxon>eudicotyledons</taxon>
        <taxon>Gunneridae</taxon>
        <taxon>Pentapetalae</taxon>
        <taxon>rosids</taxon>
        <taxon>malvids</taxon>
        <taxon>Malvales</taxon>
        <taxon>Malvaceae</taxon>
        <taxon>Grewioideae</taxon>
        <taxon>Apeibeae</taxon>
        <taxon>Corchorus</taxon>
    </lineage>
</organism>
<protein>
    <submittedName>
        <fullName evidence="11">C2 calcium-dependent membrane targeting</fullName>
    </submittedName>
</protein>
<evidence type="ECO:0000256" key="1">
    <source>
        <dbReference type="ARBA" id="ARBA00004651"/>
    </source>
</evidence>
<evidence type="ECO:0000259" key="10">
    <source>
        <dbReference type="PROSITE" id="PS50004"/>
    </source>
</evidence>
<dbReference type="InterPro" id="IPR046960">
    <property type="entry name" value="PPR_At4g14850-like_plant"/>
</dbReference>
<feature type="transmembrane region" description="Helical" evidence="9">
    <location>
        <begin position="60"/>
        <end position="78"/>
    </location>
</feature>
<dbReference type="GO" id="GO:0003723">
    <property type="term" value="F:RNA binding"/>
    <property type="evidence" value="ECO:0007669"/>
    <property type="project" value="InterPro"/>
</dbReference>
<dbReference type="CDD" id="cd04051">
    <property type="entry name" value="C2_SRC2_like"/>
    <property type="match status" value="1"/>
</dbReference>
<dbReference type="Pfam" id="PF14432">
    <property type="entry name" value="DYW_deaminase"/>
    <property type="match status" value="1"/>
</dbReference>
<dbReference type="GO" id="GO:0009451">
    <property type="term" value="P:RNA modification"/>
    <property type="evidence" value="ECO:0007669"/>
    <property type="project" value="InterPro"/>
</dbReference>
<dbReference type="EMBL" id="AWUE01015163">
    <property type="protein sequence ID" value="OMO99254.1"/>
    <property type="molecule type" value="Genomic_DNA"/>
</dbReference>
<dbReference type="NCBIfam" id="TIGR00756">
    <property type="entry name" value="PPR"/>
    <property type="match status" value="2"/>
</dbReference>
<dbReference type="InterPro" id="IPR000008">
    <property type="entry name" value="C2_dom"/>
</dbReference>
<feature type="domain" description="C2" evidence="10">
    <location>
        <begin position="1082"/>
        <end position="1211"/>
    </location>
</feature>
<feature type="transmembrane region" description="Helical" evidence="9">
    <location>
        <begin position="259"/>
        <end position="281"/>
    </location>
</feature>